<dbReference type="RefSeq" id="WP_258424772.1">
    <property type="nucleotide sequence ID" value="NZ_JANSUY010000021.1"/>
</dbReference>
<dbReference type="AlphaFoldDB" id="A0A9X2T2I5"/>
<keyword evidence="3" id="KW-1185">Reference proteome</keyword>
<organism evidence="2 3">
    <name type="scientific">Aquiflexum gelatinilyticum</name>
    <dbReference type="NCBI Taxonomy" id="2961943"/>
    <lineage>
        <taxon>Bacteria</taxon>
        <taxon>Pseudomonadati</taxon>
        <taxon>Bacteroidota</taxon>
        <taxon>Cytophagia</taxon>
        <taxon>Cytophagales</taxon>
        <taxon>Cyclobacteriaceae</taxon>
        <taxon>Aquiflexum</taxon>
    </lineage>
</organism>
<dbReference type="EMBL" id="JANSUY010000021">
    <property type="protein sequence ID" value="MCR9016926.1"/>
    <property type="molecule type" value="Genomic_DNA"/>
</dbReference>
<feature type="domain" description="Antitoxin Xre/MbcA/ParS-like toxin-binding" evidence="1">
    <location>
        <begin position="105"/>
        <end position="153"/>
    </location>
</feature>
<sequence length="156" mass="17847">MTISYTYSLSGYRDTSDVPDLFASQYFFKAPNDKVAEPSAYMEVSMSFADTKPLFDYLGYSQHDVSELMEVDPSTLSRWKKEDKTLTRLLTKSIMDMDKIVFKGVRIFGSEALFSEWLHTSNVSLGDRIPADMMRDPYGLELVEEALEALSWGNFM</sequence>
<dbReference type="Proteomes" id="UP001142175">
    <property type="component" value="Unassembled WGS sequence"/>
</dbReference>
<dbReference type="Pfam" id="PF09722">
    <property type="entry name" value="Xre_MbcA_ParS_C"/>
    <property type="match status" value="1"/>
</dbReference>
<accession>A0A9X2T2I5</accession>
<evidence type="ECO:0000313" key="2">
    <source>
        <dbReference type="EMBL" id="MCR9016926.1"/>
    </source>
</evidence>
<evidence type="ECO:0000259" key="1">
    <source>
        <dbReference type="Pfam" id="PF09722"/>
    </source>
</evidence>
<dbReference type="InterPro" id="IPR024467">
    <property type="entry name" value="Xre/MbcA/ParS-like_toxin-bd"/>
</dbReference>
<proteinExistence type="predicted"/>
<name>A0A9X2T2I5_9BACT</name>
<evidence type="ECO:0000313" key="3">
    <source>
        <dbReference type="Proteomes" id="UP001142175"/>
    </source>
</evidence>
<protein>
    <submittedName>
        <fullName evidence="2">MbcA/ParS/Xre antitoxin family protein</fullName>
    </submittedName>
</protein>
<comment type="caution">
    <text evidence="2">The sequence shown here is derived from an EMBL/GenBank/DDBJ whole genome shotgun (WGS) entry which is preliminary data.</text>
</comment>
<reference evidence="2" key="1">
    <citation type="submission" date="2022-08" db="EMBL/GenBank/DDBJ databases">
        <authorList>
            <person name="Zhang D."/>
        </authorList>
    </citation>
    <scope>NUCLEOTIDE SEQUENCE</scope>
    <source>
        <strain evidence="2">XJ19-11</strain>
    </source>
</reference>
<gene>
    <name evidence="2" type="ORF">NU887_17970</name>
</gene>